<name>A0A6J5MPX9_9CAUD</name>
<dbReference type="GO" id="GO:0071555">
    <property type="term" value="P:cell wall organization"/>
    <property type="evidence" value="ECO:0007669"/>
    <property type="project" value="UniProtKB-KW"/>
</dbReference>
<dbReference type="EMBL" id="LR796483">
    <property type="protein sequence ID" value="CAB4148121.1"/>
    <property type="molecule type" value="Genomic_DNA"/>
</dbReference>
<dbReference type="InterPro" id="IPR038063">
    <property type="entry name" value="Transpep_catalytic_dom"/>
</dbReference>
<proteinExistence type="predicted"/>
<evidence type="ECO:0000313" key="7">
    <source>
        <dbReference type="EMBL" id="CAB4148121.1"/>
    </source>
</evidence>
<dbReference type="Pfam" id="PF03734">
    <property type="entry name" value="YkuD"/>
    <property type="match status" value="1"/>
</dbReference>
<evidence type="ECO:0000256" key="4">
    <source>
        <dbReference type="ARBA" id="ARBA00022984"/>
    </source>
</evidence>
<organism evidence="7">
    <name type="scientific">uncultured Caudovirales phage</name>
    <dbReference type="NCBI Taxonomy" id="2100421"/>
    <lineage>
        <taxon>Viruses</taxon>
        <taxon>Duplodnaviria</taxon>
        <taxon>Heunggongvirae</taxon>
        <taxon>Uroviricota</taxon>
        <taxon>Caudoviricetes</taxon>
        <taxon>Peduoviridae</taxon>
        <taxon>Maltschvirus</taxon>
        <taxon>Maltschvirus maltsch</taxon>
    </lineage>
</organism>
<protein>
    <submittedName>
        <fullName evidence="7">L,D-transpeptidase catalytic domain containing protein</fullName>
    </submittedName>
</protein>
<accession>A0A6J5MPX9</accession>
<feature type="domain" description="L,D-TPase catalytic" evidence="6">
    <location>
        <begin position="21"/>
        <end position="171"/>
    </location>
</feature>
<keyword evidence="3" id="KW-0133">Cell shape</keyword>
<evidence type="ECO:0000256" key="2">
    <source>
        <dbReference type="ARBA" id="ARBA00022679"/>
    </source>
</evidence>
<gene>
    <name evidence="7" type="ORF">UFOVP431_115</name>
</gene>
<evidence type="ECO:0000256" key="3">
    <source>
        <dbReference type="ARBA" id="ARBA00022960"/>
    </source>
</evidence>
<evidence type="ECO:0000256" key="1">
    <source>
        <dbReference type="ARBA" id="ARBA00004752"/>
    </source>
</evidence>
<dbReference type="InterPro" id="IPR005490">
    <property type="entry name" value="LD_TPept_cat_dom"/>
</dbReference>
<keyword evidence="5" id="KW-0961">Cell wall biogenesis/degradation</keyword>
<evidence type="ECO:0000256" key="5">
    <source>
        <dbReference type="ARBA" id="ARBA00023316"/>
    </source>
</evidence>
<dbReference type="PROSITE" id="PS52029">
    <property type="entry name" value="LD_TPASE"/>
    <property type="match status" value="1"/>
</dbReference>
<evidence type="ECO:0000259" key="6">
    <source>
        <dbReference type="PROSITE" id="PS52029"/>
    </source>
</evidence>
<dbReference type="UniPathway" id="UPA00219"/>
<comment type="pathway">
    <text evidence="1">Cell wall biogenesis; peptidoglycan biosynthesis.</text>
</comment>
<keyword evidence="4" id="KW-0573">Peptidoglycan synthesis</keyword>
<dbReference type="CDD" id="cd16913">
    <property type="entry name" value="YkuD_like"/>
    <property type="match status" value="1"/>
</dbReference>
<reference evidence="7" key="1">
    <citation type="submission" date="2020-04" db="EMBL/GenBank/DDBJ databases">
        <authorList>
            <person name="Chiriac C."/>
            <person name="Salcher M."/>
            <person name="Ghai R."/>
            <person name="Kavagutti S V."/>
        </authorList>
    </citation>
    <scope>NUCLEOTIDE SEQUENCE</scope>
</reference>
<keyword evidence="2" id="KW-0808">Transferase</keyword>
<dbReference type="GO" id="GO:0016740">
    <property type="term" value="F:transferase activity"/>
    <property type="evidence" value="ECO:0007669"/>
    <property type="project" value="UniProtKB-KW"/>
</dbReference>
<sequence>MSTLVGPKKTPHDFGFGPKDFHLVVNDQAETLTAYDFKGTKLFTIRCLARGQGKDSEWQSPNTDTPPGLYQVGTEWRDYDRLGDHPTVVPWELLPYGWYTLDLIELESQERRYGRAGISIHGGGSALGWPGCWLPFQRLLATHGCPRVHNADLRDRIMPLVRQGKVFVSVYQEVGSL</sequence>
<dbReference type="Gene3D" id="2.40.440.10">
    <property type="entry name" value="L,D-transpeptidase catalytic domain-like"/>
    <property type="match status" value="1"/>
</dbReference>
<dbReference type="SUPFAM" id="SSF141523">
    <property type="entry name" value="L,D-transpeptidase catalytic domain-like"/>
    <property type="match status" value="1"/>
</dbReference>